<organism>
    <name type="scientific">Ixodes scapularis</name>
    <name type="common">Black-legged tick</name>
    <name type="synonym">Deer tick</name>
    <dbReference type="NCBI Taxonomy" id="6945"/>
    <lineage>
        <taxon>Eukaryota</taxon>
        <taxon>Metazoa</taxon>
        <taxon>Ecdysozoa</taxon>
        <taxon>Arthropoda</taxon>
        <taxon>Chelicerata</taxon>
        <taxon>Arachnida</taxon>
        <taxon>Acari</taxon>
        <taxon>Parasitiformes</taxon>
        <taxon>Ixodida</taxon>
        <taxon>Ixodoidea</taxon>
        <taxon>Ixodidae</taxon>
        <taxon>Ixodinae</taxon>
        <taxon>Ixodes</taxon>
    </lineage>
</organism>
<gene>
    <name evidence="11" type="ORF">IscW_ISCW024271</name>
</gene>
<dbReference type="PROSITE" id="PS00086">
    <property type="entry name" value="CYTOCHROME_P450"/>
    <property type="match status" value="1"/>
</dbReference>
<accession>B7PHH8</accession>
<keyword evidence="9 10" id="KW-0479">Metal-binding</keyword>
<evidence type="ECO:0000256" key="2">
    <source>
        <dbReference type="ARBA" id="ARBA00004586"/>
    </source>
</evidence>
<reference evidence="11 13" key="1">
    <citation type="submission" date="2008-03" db="EMBL/GenBank/DDBJ databases">
        <title>Annotation of Ixodes scapularis.</title>
        <authorList>
            <consortium name="Ixodes scapularis Genome Project Consortium"/>
            <person name="Caler E."/>
            <person name="Hannick L.I."/>
            <person name="Bidwell S."/>
            <person name="Joardar V."/>
            <person name="Thiagarajan M."/>
            <person name="Amedeo P."/>
            <person name="Galinsky K.J."/>
            <person name="Schobel S."/>
            <person name="Inman J."/>
            <person name="Hostetler J."/>
            <person name="Miller J."/>
            <person name="Hammond M."/>
            <person name="Megy K."/>
            <person name="Lawson D."/>
            <person name="Kodira C."/>
            <person name="Sutton G."/>
            <person name="Meyer J."/>
            <person name="Hill C.A."/>
            <person name="Birren B."/>
            <person name="Nene V."/>
            <person name="Collins F."/>
            <person name="Alarcon-Chaidez F."/>
            <person name="Wikel S."/>
            <person name="Strausberg R."/>
        </authorList>
    </citation>
    <scope>NUCLEOTIDE SEQUENCE [LARGE SCALE GENOMIC DNA]</scope>
    <source>
        <strain evidence="13">Wikel</strain>
        <strain evidence="11">Wikel colony</strain>
    </source>
</reference>
<comment type="similarity">
    <text evidence="3 10">Belongs to the cytochrome P450 family.</text>
</comment>
<keyword evidence="4 9" id="KW-0349">Heme</keyword>
<evidence type="ECO:0000256" key="7">
    <source>
        <dbReference type="ARBA" id="ARBA00023033"/>
    </source>
</evidence>
<evidence type="ECO:0000313" key="13">
    <source>
        <dbReference type="Proteomes" id="UP000001555"/>
    </source>
</evidence>
<keyword evidence="7 10" id="KW-0503">Monooxygenase</keyword>
<comment type="subcellular location">
    <subcellularLocation>
        <location evidence="2">Endoplasmic reticulum membrane</location>
    </subcellularLocation>
</comment>
<keyword evidence="6 9" id="KW-0408">Iron</keyword>
<dbReference type="InterPro" id="IPR001128">
    <property type="entry name" value="Cyt_P450"/>
</dbReference>
<evidence type="ECO:0000256" key="1">
    <source>
        <dbReference type="ARBA" id="ARBA00001971"/>
    </source>
</evidence>
<dbReference type="VEuPathDB" id="VectorBase:ISCW024271"/>
<dbReference type="PRINTS" id="PR00463">
    <property type="entry name" value="EP450I"/>
</dbReference>
<evidence type="ECO:0000256" key="10">
    <source>
        <dbReference type="RuleBase" id="RU000461"/>
    </source>
</evidence>
<dbReference type="SUPFAM" id="SSF48264">
    <property type="entry name" value="Cytochrome P450"/>
    <property type="match status" value="1"/>
</dbReference>
<evidence type="ECO:0000256" key="4">
    <source>
        <dbReference type="ARBA" id="ARBA00022617"/>
    </source>
</evidence>
<dbReference type="Gene3D" id="1.10.630.10">
    <property type="entry name" value="Cytochrome P450"/>
    <property type="match status" value="1"/>
</dbReference>
<evidence type="ECO:0000256" key="6">
    <source>
        <dbReference type="ARBA" id="ARBA00023004"/>
    </source>
</evidence>
<keyword evidence="10" id="KW-0560">Oxidoreductase</keyword>
<dbReference type="EMBL" id="DS712989">
    <property type="protein sequence ID" value="EEC06050.1"/>
    <property type="molecule type" value="Genomic_DNA"/>
</dbReference>
<dbReference type="InterPro" id="IPR017972">
    <property type="entry name" value="Cyt_P450_CS"/>
</dbReference>
<feature type="non-terminal residue" evidence="11">
    <location>
        <position position="1"/>
    </location>
</feature>
<dbReference type="GO" id="GO:0016705">
    <property type="term" value="F:oxidoreductase activity, acting on paired donors, with incorporation or reduction of molecular oxygen"/>
    <property type="evidence" value="ECO:0007669"/>
    <property type="project" value="InterPro"/>
</dbReference>
<comment type="cofactor">
    <cofactor evidence="1 9">
        <name>heme</name>
        <dbReference type="ChEBI" id="CHEBI:30413"/>
    </cofactor>
</comment>
<dbReference type="GO" id="GO:0005506">
    <property type="term" value="F:iron ion binding"/>
    <property type="evidence" value="ECO:0007669"/>
    <property type="project" value="InterPro"/>
</dbReference>
<dbReference type="PaxDb" id="6945-B7PHH8"/>
<proteinExistence type="inferred from homology"/>
<sequence>TDGHVVPKGVTCMVNIYTLQRNPKAFHKPEEFIPERFGSEEYSNRHPYSYIPFSGGPKNCLGKLMWLVYFSPTYTH</sequence>
<dbReference type="STRING" id="6945.B7PHH8"/>
<evidence type="ECO:0000256" key="3">
    <source>
        <dbReference type="ARBA" id="ARBA00010617"/>
    </source>
</evidence>
<keyword evidence="5" id="KW-0256">Endoplasmic reticulum</keyword>
<dbReference type="Pfam" id="PF00067">
    <property type="entry name" value="p450"/>
    <property type="match status" value="1"/>
</dbReference>
<dbReference type="InterPro" id="IPR002401">
    <property type="entry name" value="Cyt_P450_E_grp-I"/>
</dbReference>
<dbReference type="EnsemblMetazoa" id="ISCW024271-RA">
    <property type="protein sequence ID" value="ISCW024271-PA"/>
    <property type="gene ID" value="ISCW024271"/>
</dbReference>
<dbReference type="InterPro" id="IPR036396">
    <property type="entry name" value="Cyt_P450_sf"/>
</dbReference>
<dbReference type="GO" id="GO:0020037">
    <property type="term" value="F:heme binding"/>
    <property type="evidence" value="ECO:0007669"/>
    <property type="project" value="InterPro"/>
</dbReference>
<dbReference type="HOGENOM" id="CLU_001570_29_5_1"/>
<evidence type="ECO:0000256" key="5">
    <source>
        <dbReference type="ARBA" id="ARBA00022824"/>
    </source>
</evidence>
<evidence type="ECO:0000313" key="11">
    <source>
        <dbReference type="EMBL" id="EEC06050.1"/>
    </source>
</evidence>
<dbReference type="GO" id="GO:0004497">
    <property type="term" value="F:monooxygenase activity"/>
    <property type="evidence" value="ECO:0007669"/>
    <property type="project" value="UniProtKB-KW"/>
</dbReference>
<dbReference type="EMBL" id="ABJB010434316">
    <property type="status" value="NOT_ANNOTATED_CDS"/>
    <property type="molecule type" value="Genomic_DNA"/>
</dbReference>
<reference evidence="12" key="2">
    <citation type="submission" date="2020-05" db="UniProtKB">
        <authorList>
            <consortium name="EnsemblMetazoa"/>
        </authorList>
    </citation>
    <scope>IDENTIFICATION</scope>
    <source>
        <strain evidence="12">wikel</strain>
    </source>
</reference>
<protein>
    <submittedName>
        <fullName evidence="11 12">Cytochrome P450, putative</fullName>
    </submittedName>
</protein>
<dbReference type="Proteomes" id="UP000001555">
    <property type="component" value="Unassembled WGS sequence"/>
</dbReference>
<name>B7PHH8_IXOSC</name>
<feature type="binding site" description="axial binding residue" evidence="9">
    <location>
        <position position="60"/>
    </location>
    <ligand>
        <name>heme</name>
        <dbReference type="ChEBI" id="CHEBI:30413"/>
    </ligand>
    <ligandPart>
        <name>Fe</name>
        <dbReference type="ChEBI" id="CHEBI:18248"/>
    </ligandPart>
</feature>
<dbReference type="PANTHER" id="PTHR24291:SF189">
    <property type="entry name" value="CYTOCHROME P450 4C3-RELATED"/>
    <property type="match status" value="1"/>
</dbReference>
<keyword evidence="8" id="KW-0472">Membrane</keyword>
<dbReference type="AlphaFoldDB" id="B7PHH8"/>
<dbReference type="VEuPathDB" id="VectorBase:ISCI024271"/>
<dbReference type="GO" id="GO:0005789">
    <property type="term" value="C:endoplasmic reticulum membrane"/>
    <property type="evidence" value="ECO:0007669"/>
    <property type="project" value="UniProtKB-SubCell"/>
</dbReference>
<evidence type="ECO:0000313" key="12">
    <source>
        <dbReference type="EnsemblMetazoa" id="ISCW024271-PA"/>
    </source>
</evidence>
<evidence type="ECO:0000256" key="9">
    <source>
        <dbReference type="PIRSR" id="PIRSR602401-1"/>
    </source>
</evidence>
<dbReference type="PANTHER" id="PTHR24291">
    <property type="entry name" value="CYTOCHROME P450 FAMILY 4"/>
    <property type="match status" value="1"/>
</dbReference>
<keyword evidence="13" id="KW-1185">Reference proteome</keyword>
<dbReference type="InterPro" id="IPR050196">
    <property type="entry name" value="Cytochrome_P450_Monoox"/>
</dbReference>
<evidence type="ECO:0000256" key="8">
    <source>
        <dbReference type="ARBA" id="ARBA00023136"/>
    </source>
</evidence>